<dbReference type="NCBIfam" id="TIGR03696">
    <property type="entry name" value="Rhs_assc_core"/>
    <property type="match status" value="1"/>
</dbReference>
<keyword evidence="1" id="KW-0677">Repeat</keyword>
<dbReference type="InterPro" id="IPR022385">
    <property type="entry name" value="Rhs_assc_core"/>
</dbReference>
<gene>
    <name evidence="3" type="ORF">GCM10011354_24840</name>
</gene>
<accession>A0A8J3A931</accession>
<protein>
    <recommendedName>
        <fullName evidence="2">Teneurin-like YD-shell domain-containing protein</fullName>
    </recommendedName>
</protein>
<evidence type="ECO:0000313" key="4">
    <source>
        <dbReference type="Proteomes" id="UP000650511"/>
    </source>
</evidence>
<evidence type="ECO:0000313" key="3">
    <source>
        <dbReference type="EMBL" id="GGI07588.1"/>
    </source>
</evidence>
<organism evidence="3 4">
    <name type="scientific">Egicoccus halophilus</name>
    <dbReference type="NCBI Taxonomy" id="1670830"/>
    <lineage>
        <taxon>Bacteria</taxon>
        <taxon>Bacillati</taxon>
        <taxon>Actinomycetota</taxon>
        <taxon>Nitriliruptoria</taxon>
        <taxon>Egicoccales</taxon>
        <taxon>Egicoccaceae</taxon>
        <taxon>Egicoccus</taxon>
    </lineage>
</organism>
<reference evidence="3" key="1">
    <citation type="journal article" date="2014" name="Int. J. Syst. Evol. Microbiol.">
        <title>Complete genome sequence of Corynebacterium casei LMG S-19264T (=DSM 44701T), isolated from a smear-ripened cheese.</title>
        <authorList>
            <consortium name="US DOE Joint Genome Institute (JGI-PGF)"/>
            <person name="Walter F."/>
            <person name="Albersmeier A."/>
            <person name="Kalinowski J."/>
            <person name="Ruckert C."/>
        </authorList>
    </citation>
    <scope>NUCLEOTIDE SEQUENCE</scope>
    <source>
        <strain evidence="3">CGMCC 1.14988</strain>
    </source>
</reference>
<dbReference type="InterPro" id="IPR050708">
    <property type="entry name" value="T6SS_VgrG/RHS"/>
</dbReference>
<dbReference type="Gene3D" id="2.180.10.10">
    <property type="entry name" value="RHS repeat-associated core"/>
    <property type="match status" value="1"/>
</dbReference>
<name>A0A8J3A931_9ACTN</name>
<feature type="domain" description="Teneurin-like YD-shell" evidence="2">
    <location>
        <begin position="123"/>
        <end position="201"/>
    </location>
</feature>
<dbReference type="Pfam" id="PF25023">
    <property type="entry name" value="TEN_YD-shell"/>
    <property type="match status" value="1"/>
</dbReference>
<dbReference type="Proteomes" id="UP000650511">
    <property type="component" value="Unassembled WGS sequence"/>
</dbReference>
<evidence type="ECO:0000256" key="1">
    <source>
        <dbReference type="ARBA" id="ARBA00022737"/>
    </source>
</evidence>
<dbReference type="OrthoDB" id="166951at2"/>
<dbReference type="PANTHER" id="PTHR32305:SF15">
    <property type="entry name" value="PROTEIN RHSA-RELATED"/>
    <property type="match status" value="1"/>
</dbReference>
<keyword evidence="4" id="KW-1185">Reference proteome</keyword>
<dbReference type="InterPro" id="IPR056823">
    <property type="entry name" value="TEN-like_YD-shell"/>
</dbReference>
<proteinExistence type="predicted"/>
<dbReference type="AlphaFoldDB" id="A0A8J3A931"/>
<dbReference type="PANTHER" id="PTHR32305">
    <property type="match status" value="1"/>
</dbReference>
<reference evidence="3" key="2">
    <citation type="submission" date="2020-09" db="EMBL/GenBank/DDBJ databases">
        <authorList>
            <person name="Sun Q."/>
            <person name="Zhou Y."/>
        </authorList>
    </citation>
    <scope>NUCLEOTIDE SEQUENCE</scope>
    <source>
        <strain evidence="3">CGMCC 1.14988</strain>
    </source>
</reference>
<sequence length="213" mass="23379">MLVRSGSRRYFAYGELLHLEPVRVDPLRPRRGREPDLGWGLPARLRPGQPHHDDDHPNRWCAAGLVSGAGQAERLTAGPATFTSSLLGVTGVVEGNLRTGWTRGPDGTLLGQRRTIGGVTTRSYYLTDGLGSVIAVVNQTGTVTNRYDYAPYGETDERCPTSACVNNPWRFAGEYQDTQTGLYKIGHRYLAPELGRWTQADPAANRIKPGLPH</sequence>
<evidence type="ECO:0000259" key="2">
    <source>
        <dbReference type="Pfam" id="PF25023"/>
    </source>
</evidence>
<dbReference type="EMBL" id="BMHA01000009">
    <property type="protein sequence ID" value="GGI07588.1"/>
    <property type="molecule type" value="Genomic_DNA"/>
</dbReference>
<comment type="caution">
    <text evidence="3">The sequence shown here is derived from an EMBL/GenBank/DDBJ whole genome shotgun (WGS) entry which is preliminary data.</text>
</comment>
<dbReference type="RefSeq" id="WP_130648035.1">
    <property type="nucleotide sequence ID" value="NZ_BMHA01000009.1"/>
</dbReference>